<keyword evidence="3" id="KW-1185">Reference proteome</keyword>
<evidence type="ECO:0000313" key="3">
    <source>
        <dbReference type="Proteomes" id="UP000183995"/>
    </source>
</evidence>
<dbReference type="PANTHER" id="PTHR42951">
    <property type="entry name" value="METALLO-BETA-LACTAMASE DOMAIN-CONTAINING"/>
    <property type="match status" value="1"/>
</dbReference>
<dbReference type="EMBL" id="FQXV01000015">
    <property type="protein sequence ID" value="SHI20704.1"/>
    <property type="molecule type" value="Genomic_DNA"/>
</dbReference>
<dbReference type="RefSeq" id="WP_073081715.1">
    <property type="nucleotide sequence ID" value="NZ_FQXV01000015.1"/>
</dbReference>
<proteinExistence type="predicted"/>
<dbReference type="Proteomes" id="UP000183995">
    <property type="component" value="Unassembled WGS sequence"/>
</dbReference>
<dbReference type="SMART" id="SM00849">
    <property type="entry name" value="Lactamase_B"/>
    <property type="match status" value="1"/>
</dbReference>
<feature type="domain" description="Metallo-beta-lactamase" evidence="1">
    <location>
        <begin position="41"/>
        <end position="216"/>
    </location>
</feature>
<reference evidence="2 3" key="1">
    <citation type="submission" date="2016-11" db="EMBL/GenBank/DDBJ databases">
        <authorList>
            <person name="Jaros S."/>
            <person name="Januszkiewicz K."/>
            <person name="Wedrychowicz H."/>
        </authorList>
    </citation>
    <scope>NUCLEOTIDE SEQUENCE [LARGE SCALE GENOMIC DNA]</scope>
    <source>
        <strain evidence="2 3">DSM 10068</strain>
    </source>
</reference>
<dbReference type="InterPro" id="IPR036866">
    <property type="entry name" value="RibonucZ/Hydroxyglut_hydro"/>
</dbReference>
<dbReference type="InterPro" id="IPR050855">
    <property type="entry name" value="NDM-1-like"/>
</dbReference>
<dbReference type="AlphaFoldDB" id="A0A1M5Z918"/>
<evidence type="ECO:0000259" key="1">
    <source>
        <dbReference type="SMART" id="SM00849"/>
    </source>
</evidence>
<organism evidence="2 3">
    <name type="scientific">Sporobacter termitidis DSM 10068</name>
    <dbReference type="NCBI Taxonomy" id="1123282"/>
    <lineage>
        <taxon>Bacteria</taxon>
        <taxon>Bacillati</taxon>
        <taxon>Bacillota</taxon>
        <taxon>Clostridia</taxon>
        <taxon>Eubacteriales</taxon>
        <taxon>Oscillospiraceae</taxon>
        <taxon>Sporobacter</taxon>
    </lineage>
</organism>
<evidence type="ECO:0000313" key="2">
    <source>
        <dbReference type="EMBL" id="SHI20704.1"/>
    </source>
</evidence>
<dbReference type="STRING" id="1123282.SAMN02745823_03395"/>
<dbReference type="Gene3D" id="3.60.15.10">
    <property type="entry name" value="Ribonuclease Z/Hydroxyacylglutathione hydrolase-like"/>
    <property type="match status" value="1"/>
</dbReference>
<dbReference type="SUPFAM" id="SSF56281">
    <property type="entry name" value="Metallo-hydrolase/oxidoreductase"/>
    <property type="match status" value="1"/>
</dbReference>
<dbReference type="Pfam" id="PF00753">
    <property type="entry name" value="Lactamase_B"/>
    <property type="match status" value="1"/>
</dbReference>
<sequence>MVRLGDRITGWLSKAIDRKYTLHALETGRITDKIYVFKTDTANFYVFRSGENFICFDTGYRPFLSREELKSLNIDPERVTHVFLTHADIDHVWGLRLFKRAAVYLSEDEEPLIRGIRPLKSAIRSPRLRRPYLLLRDNDVVTVGPTSVRAIATPGHTPGSMAYLVDGTYLFLGDTCKLKDGQAYAGKHYTMDYETQKESIRKLAGLKNVDYVFTAHSGYTQDFNAAFDYWKEAGKTGGAPGLF</sequence>
<dbReference type="OrthoDB" id="9761531at2"/>
<protein>
    <submittedName>
        <fullName evidence="2">Glyoxylase, beta-lactamase superfamily II</fullName>
    </submittedName>
</protein>
<accession>A0A1M5Z918</accession>
<name>A0A1M5Z918_9FIRM</name>
<dbReference type="InterPro" id="IPR001279">
    <property type="entry name" value="Metallo-B-lactamas"/>
</dbReference>
<gene>
    <name evidence="2" type="ORF">SAMN02745823_03395</name>
</gene>